<feature type="compositionally biased region" description="Low complexity" evidence="1">
    <location>
        <begin position="376"/>
        <end position="385"/>
    </location>
</feature>
<reference evidence="4" key="1">
    <citation type="journal article" date="2019" name="Int. J. Syst. Evol. Microbiol.">
        <title>The Global Catalogue of Microorganisms (GCM) 10K type strain sequencing project: providing services to taxonomists for standard genome sequencing and annotation.</title>
        <authorList>
            <consortium name="The Broad Institute Genomics Platform"/>
            <consortium name="The Broad Institute Genome Sequencing Center for Infectious Disease"/>
            <person name="Wu L."/>
            <person name="Ma J."/>
        </authorList>
    </citation>
    <scope>NUCLEOTIDE SEQUENCE [LARGE SCALE GENOMIC DNA]</scope>
    <source>
        <strain evidence="4">JCM 17130</strain>
    </source>
</reference>
<dbReference type="Proteomes" id="UP001596013">
    <property type="component" value="Unassembled WGS sequence"/>
</dbReference>
<evidence type="ECO:0000313" key="4">
    <source>
        <dbReference type="Proteomes" id="UP001596013"/>
    </source>
</evidence>
<feature type="region of interest" description="Disordered" evidence="1">
    <location>
        <begin position="371"/>
        <end position="399"/>
    </location>
</feature>
<accession>A0ABW0JJC3</accession>
<gene>
    <name evidence="3" type="ORF">ACFPME_06450</name>
</gene>
<keyword evidence="2" id="KW-1133">Transmembrane helix</keyword>
<dbReference type="Pfam" id="PF05137">
    <property type="entry name" value="PilN"/>
    <property type="match status" value="1"/>
</dbReference>
<proteinExistence type="predicted"/>
<dbReference type="InterPro" id="IPR052534">
    <property type="entry name" value="Extracell_DNA_Util/SecSys_Comp"/>
</dbReference>
<keyword evidence="2" id="KW-0812">Transmembrane</keyword>
<protein>
    <submittedName>
        <fullName evidence="3">PilN domain-containing protein</fullName>
    </submittedName>
</protein>
<dbReference type="PANTHER" id="PTHR40278:SF1">
    <property type="entry name" value="DNA UTILIZATION PROTEIN HOFN"/>
    <property type="match status" value="1"/>
</dbReference>
<dbReference type="SUPFAM" id="SSF53067">
    <property type="entry name" value="Actin-like ATPase domain"/>
    <property type="match status" value="1"/>
</dbReference>
<dbReference type="EMBL" id="JBHSMK010000003">
    <property type="protein sequence ID" value="MFC5436188.1"/>
    <property type="molecule type" value="Genomic_DNA"/>
</dbReference>
<organism evidence="3 4">
    <name type="scientific">Rhodanobacter umsongensis</name>
    <dbReference type="NCBI Taxonomy" id="633153"/>
    <lineage>
        <taxon>Bacteria</taxon>
        <taxon>Pseudomonadati</taxon>
        <taxon>Pseudomonadota</taxon>
        <taxon>Gammaproteobacteria</taxon>
        <taxon>Lysobacterales</taxon>
        <taxon>Rhodanobacteraceae</taxon>
        <taxon>Rhodanobacter</taxon>
    </lineage>
</organism>
<keyword evidence="4" id="KW-1185">Reference proteome</keyword>
<dbReference type="InterPro" id="IPR043129">
    <property type="entry name" value="ATPase_NBD"/>
</dbReference>
<name>A0ABW0JJC3_9GAMM</name>
<evidence type="ECO:0000256" key="1">
    <source>
        <dbReference type="SAM" id="MobiDB-lite"/>
    </source>
</evidence>
<dbReference type="RefSeq" id="WP_377303280.1">
    <property type="nucleotide sequence ID" value="NZ_JBHSMK010000003.1"/>
</dbReference>
<keyword evidence="2" id="KW-0472">Membrane</keyword>
<dbReference type="InterPro" id="IPR007813">
    <property type="entry name" value="PilN"/>
</dbReference>
<evidence type="ECO:0000313" key="3">
    <source>
        <dbReference type="EMBL" id="MFC5436188.1"/>
    </source>
</evidence>
<dbReference type="PANTHER" id="PTHR40278">
    <property type="entry name" value="DNA UTILIZATION PROTEIN HOFN"/>
    <property type="match status" value="1"/>
</dbReference>
<feature type="transmembrane region" description="Helical" evidence="2">
    <location>
        <begin position="226"/>
        <end position="246"/>
    </location>
</feature>
<dbReference type="Gene3D" id="3.30.420.380">
    <property type="match status" value="1"/>
</dbReference>
<evidence type="ECO:0000256" key="2">
    <source>
        <dbReference type="SAM" id="Phobius"/>
    </source>
</evidence>
<comment type="caution">
    <text evidence="3">The sequence shown here is derived from an EMBL/GenBank/DDBJ whole genome shotgun (WGS) entry which is preliminary data.</text>
</comment>
<sequence>MSTTMQSLRPLAERMRRGWRVSPLPGFLRWWGGELRQLLPMRWRGWFSSGADWHLLQHGAAQWTLRRAGQREPLASWSDLGDPVAGDTHAPPVALAAALRSVDPEDRRLALLLPSSVVLRRPLTLPLAARDNLLQVVAFEMDRQTPFSVAQVYYAVRELDTPAGAGRFHAELVAVTRGTVDPLLTRLREQGVSIDAVDLAMGDDRLGVNLLPPEQTPHHVRPRRRLNLALAAACMLLLALLLGVWLHNRQAALEQMQADVDSMRGDAQQVAALRQQLQDNAGAAGFLAQRKKNAISMLSLLQEVTARLPDTTWLERLSVDNTGQIGFQGQSQQAAKLLDTLKDSRLITDASFQGSIQPDPSTGKERFYLTARVNQPAAGKPKSPAAEPPAEPADDGSVP</sequence>